<evidence type="ECO:0000256" key="1">
    <source>
        <dbReference type="SAM" id="MobiDB-lite"/>
    </source>
</evidence>
<feature type="compositionally biased region" description="Polar residues" evidence="1">
    <location>
        <begin position="36"/>
        <end position="46"/>
    </location>
</feature>
<gene>
    <name evidence="2" type="ORF">Sradi_0054700</name>
</gene>
<reference evidence="2" key="1">
    <citation type="submission" date="2020-06" db="EMBL/GenBank/DDBJ databases">
        <authorList>
            <person name="Li T."/>
            <person name="Hu X."/>
            <person name="Zhang T."/>
            <person name="Song X."/>
            <person name="Zhang H."/>
            <person name="Dai N."/>
            <person name="Sheng W."/>
            <person name="Hou X."/>
            <person name="Wei L."/>
        </authorList>
    </citation>
    <scope>NUCLEOTIDE SEQUENCE</scope>
    <source>
        <strain evidence="2">G02</strain>
        <tissue evidence="2">Leaf</tissue>
    </source>
</reference>
<feature type="region of interest" description="Disordered" evidence="1">
    <location>
        <begin position="1"/>
        <end position="61"/>
    </location>
</feature>
<dbReference type="AlphaFoldDB" id="A0AAW2WI18"/>
<organism evidence="2">
    <name type="scientific">Sesamum radiatum</name>
    <name type="common">Black benniseed</name>
    <dbReference type="NCBI Taxonomy" id="300843"/>
    <lineage>
        <taxon>Eukaryota</taxon>
        <taxon>Viridiplantae</taxon>
        <taxon>Streptophyta</taxon>
        <taxon>Embryophyta</taxon>
        <taxon>Tracheophyta</taxon>
        <taxon>Spermatophyta</taxon>
        <taxon>Magnoliopsida</taxon>
        <taxon>eudicotyledons</taxon>
        <taxon>Gunneridae</taxon>
        <taxon>Pentapetalae</taxon>
        <taxon>asterids</taxon>
        <taxon>lamiids</taxon>
        <taxon>Lamiales</taxon>
        <taxon>Pedaliaceae</taxon>
        <taxon>Sesamum</taxon>
    </lineage>
</organism>
<evidence type="ECO:0000313" key="2">
    <source>
        <dbReference type="EMBL" id="KAL0441158.1"/>
    </source>
</evidence>
<sequence>MEEEEQPTETTSLFPAYVQHPPPQLLPSDPNKGASAASQWLQNTSHRPFRYKRRLEIRPPP</sequence>
<dbReference type="EMBL" id="JACGWJ010000001">
    <property type="protein sequence ID" value="KAL0441158.1"/>
    <property type="molecule type" value="Genomic_DNA"/>
</dbReference>
<comment type="caution">
    <text evidence="2">The sequence shown here is derived from an EMBL/GenBank/DDBJ whole genome shotgun (WGS) entry which is preliminary data.</text>
</comment>
<name>A0AAW2WI18_SESRA</name>
<proteinExistence type="predicted"/>
<reference evidence="2" key="2">
    <citation type="journal article" date="2024" name="Plant">
        <title>Genomic evolution and insights into agronomic trait innovations of Sesamum species.</title>
        <authorList>
            <person name="Miao H."/>
            <person name="Wang L."/>
            <person name="Qu L."/>
            <person name="Liu H."/>
            <person name="Sun Y."/>
            <person name="Le M."/>
            <person name="Wang Q."/>
            <person name="Wei S."/>
            <person name="Zheng Y."/>
            <person name="Lin W."/>
            <person name="Duan Y."/>
            <person name="Cao H."/>
            <person name="Xiong S."/>
            <person name="Wang X."/>
            <person name="Wei L."/>
            <person name="Li C."/>
            <person name="Ma Q."/>
            <person name="Ju M."/>
            <person name="Zhao R."/>
            <person name="Li G."/>
            <person name="Mu C."/>
            <person name="Tian Q."/>
            <person name="Mei H."/>
            <person name="Zhang T."/>
            <person name="Gao T."/>
            <person name="Zhang H."/>
        </authorList>
    </citation>
    <scope>NUCLEOTIDE SEQUENCE</scope>
    <source>
        <strain evidence="2">G02</strain>
    </source>
</reference>
<accession>A0AAW2WI18</accession>
<protein>
    <submittedName>
        <fullName evidence="2">Uncharacterized protein</fullName>
    </submittedName>
</protein>